<dbReference type="AlphaFoldDB" id="A0A8S0VMP5"/>
<evidence type="ECO:0000313" key="1">
    <source>
        <dbReference type="EMBL" id="CAA3033357.1"/>
    </source>
</evidence>
<organism evidence="1 2">
    <name type="scientific">Olea europaea subsp. europaea</name>
    <dbReference type="NCBI Taxonomy" id="158383"/>
    <lineage>
        <taxon>Eukaryota</taxon>
        <taxon>Viridiplantae</taxon>
        <taxon>Streptophyta</taxon>
        <taxon>Embryophyta</taxon>
        <taxon>Tracheophyta</taxon>
        <taxon>Spermatophyta</taxon>
        <taxon>Magnoliopsida</taxon>
        <taxon>eudicotyledons</taxon>
        <taxon>Gunneridae</taxon>
        <taxon>Pentapetalae</taxon>
        <taxon>asterids</taxon>
        <taxon>lamiids</taxon>
        <taxon>Lamiales</taxon>
        <taxon>Oleaceae</taxon>
        <taxon>Oleeae</taxon>
        <taxon>Olea</taxon>
    </lineage>
</organism>
<sequence>MGQKSFVGASSSSSSSWPVRIGLRRRRADRLIGQTGEFALGGRARAILDALRGHRRSMARPAGRGAVCSTLSLKASPDDFRPRARAAKVVEQPAGPITARGGILKSRWPTANRPSTGPIHLAARSLISANFRSKQCRTGASLPLWRRACPVFRKIDRTHACALGKRAHSRS</sequence>
<protein>
    <submittedName>
        <fullName evidence="1">Uncharacterized protein</fullName>
    </submittedName>
</protein>
<reference evidence="1 2" key="1">
    <citation type="submission" date="2019-12" db="EMBL/GenBank/DDBJ databases">
        <authorList>
            <person name="Alioto T."/>
            <person name="Alioto T."/>
            <person name="Gomez Garrido J."/>
        </authorList>
    </citation>
    <scope>NUCLEOTIDE SEQUENCE [LARGE SCALE GENOMIC DNA]</scope>
</reference>
<name>A0A8S0VMP5_OLEEU</name>
<dbReference type="EMBL" id="CACTIH010010681">
    <property type="protein sequence ID" value="CAA3033357.1"/>
    <property type="molecule type" value="Genomic_DNA"/>
</dbReference>
<dbReference type="Proteomes" id="UP000594638">
    <property type="component" value="Unassembled WGS sequence"/>
</dbReference>
<evidence type="ECO:0000313" key="2">
    <source>
        <dbReference type="Proteomes" id="UP000594638"/>
    </source>
</evidence>
<accession>A0A8S0VMP5</accession>
<comment type="caution">
    <text evidence="1">The sequence shown here is derived from an EMBL/GenBank/DDBJ whole genome shotgun (WGS) entry which is preliminary data.</text>
</comment>
<gene>
    <name evidence="1" type="ORF">OLEA9_A076679</name>
</gene>
<dbReference type="Gramene" id="OE9A076679T1">
    <property type="protein sequence ID" value="OE9A076679C1"/>
    <property type="gene ID" value="OE9A076679"/>
</dbReference>
<keyword evidence="2" id="KW-1185">Reference proteome</keyword>
<proteinExistence type="predicted"/>